<reference evidence="3 4" key="1">
    <citation type="submission" date="2014-11" db="EMBL/GenBank/DDBJ databases">
        <title>Genetic blueprint of the zoonotic pathogen Toxocara canis.</title>
        <authorList>
            <person name="Zhu X.-Q."/>
            <person name="Korhonen P.K."/>
            <person name="Cai H."/>
            <person name="Young N.D."/>
            <person name="Nejsum P."/>
            <person name="von Samson-Himmelstjerna G."/>
            <person name="Boag P.R."/>
            <person name="Tan P."/>
            <person name="Li Q."/>
            <person name="Min J."/>
            <person name="Yang Y."/>
            <person name="Wang X."/>
            <person name="Fang X."/>
            <person name="Hall R.S."/>
            <person name="Hofmann A."/>
            <person name="Sternberg P.W."/>
            <person name="Jex A.R."/>
            <person name="Gasser R.B."/>
        </authorList>
    </citation>
    <scope>NUCLEOTIDE SEQUENCE [LARGE SCALE GENOMIC DNA]</scope>
    <source>
        <strain evidence="3">PN_DK_2014</strain>
    </source>
</reference>
<evidence type="ECO:0000256" key="1">
    <source>
        <dbReference type="SAM" id="Coils"/>
    </source>
</evidence>
<name>A0A0B2UJ17_TOXCA</name>
<feature type="compositionally biased region" description="Polar residues" evidence="2">
    <location>
        <begin position="486"/>
        <end position="497"/>
    </location>
</feature>
<feature type="coiled-coil region" evidence="1">
    <location>
        <begin position="369"/>
        <end position="421"/>
    </location>
</feature>
<evidence type="ECO:0000256" key="2">
    <source>
        <dbReference type="SAM" id="MobiDB-lite"/>
    </source>
</evidence>
<feature type="region of interest" description="Disordered" evidence="2">
    <location>
        <begin position="1"/>
        <end position="28"/>
    </location>
</feature>
<gene>
    <name evidence="3" type="ORF">Tcan_02538</name>
</gene>
<dbReference type="AlphaFoldDB" id="A0A0B2UJ17"/>
<dbReference type="Proteomes" id="UP000031036">
    <property type="component" value="Unassembled WGS sequence"/>
</dbReference>
<feature type="region of interest" description="Disordered" evidence="2">
    <location>
        <begin position="309"/>
        <end position="335"/>
    </location>
</feature>
<feature type="compositionally biased region" description="Basic and acidic residues" evidence="2">
    <location>
        <begin position="458"/>
        <end position="485"/>
    </location>
</feature>
<accession>A0A0B2UJ17</accession>
<keyword evidence="1" id="KW-0175">Coiled coil</keyword>
<organism evidence="3 4">
    <name type="scientific">Toxocara canis</name>
    <name type="common">Canine roundworm</name>
    <dbReference type="NCBI Taxonomy" id="6265"/>
    <lineage>
        <taxon>Eukaryota</taxon>
        <taxon>Metazoa</taxon>
        <taxon>Ecdysozoa</taxon>
        <taxon>Nematoda</taxon>
        <taxon>Chromadorea</taxon>
        <taxon>Rhabditida</taxon>
        <taxon>Spirurina</taxon>
        <taxon>Ascaridomorpha</taxon>
        <taxon>Ascaridoidea</taxon>
        <taxon>Toxocaridae</taxon>
        <taxon>Toxocara</taxon>
    </lineage>
</organism>
<dbReference type="EMBL" id="JPKZ01022779">
    <property type="protein sequence ID" value="KHN71076.1"/>
    <property type="molecule type" value="Genomic_DNA"/>
</dbReference>
<keyword evidence="4" id="KW-1185">Reference proteome</keyword>
<comment type="caution">
    <text evidence="3">The sequence shown here is derived from an EMBL/GenBank/DDBJ whole genome shotgun (WGS) entry which is preliminary data.</text>
</comment>
<protein>
    <submittedName>
        <fullName evidence="3">Uncharacterized protein</fullName>
    </submittedName>
</protein>
<evidence type="ECO:0000313" key="4">
    <source>
        <dbReference type="Proteomes" id="UP000031036"/>
    </source>
</evidence>
<proteinExistence type="predicted"/>
<feature type="non-terminal residue" evidence="3">
    <location>
        <position position="1"/>
    </location>
</feature>
<evidence type="ECO:0000313" key="3">
    <source>
        <dbReference type="EMBL" id="KHN71076.1"/>
    </source>
</evidence>
<feature type="region of interest" description="Disordered" evidence="2">
    <location>
        <begin position="452"/>
        <end position="497"/>
    </location>
</feature>
<sequence>EMANVKDELNTRKEELSAAKEETRRSRNELEHAKLAMSEMEAVDREVQALKQQLDKEKASLATEWTEVRSMLVNKEREIPLTSSRQLFLPTHRTEELSRRLEELESAVAQLNASVKPQTNREEGKSGYDIRSEMSIDEATSFSENPLDYRLNAISLQNEQLQSRFHALSLQLVSTDDERGKQNLAKLKEGMETVCDEERLHVRKLNTVGEGRSAANVGPVEFEEELEKRYEASLANADCAIVGMLSLNKLAAQTNGEKQLSLAQPIQRVNTEAQNAETSVQDERECAALLSGIEAAIRAMNEARRVVENLEQEKSEPEERQQVEDSESAHMMEDESSLAATADDLCTIALNDEGQNSPSVEEDCGLETVEELKREIESLRALLSEDAARAEMELQKMREAIKTLETEKLDLRQQIVLLTARMADDDECSVNNDAACVSYSTSANTLELHGKLPSHGNDTSELHHSLESRLVGESESEERTNRQEQIEGNSSEVANVEGNQMLSTVALLESDRSEQYGRLTDAKVSALIEM</sequence>
<feature type="compositionally biased region" description="Basic and acidic residues" evidence="2">
    <location>
        <begin position="309"/>
        <end position="333"/>
    </location>
</feature>
<dbReference type="STRING" id="6265.A0A0B2UJ17"/>